<dbReference type="Pfam" id="PF07681">
    <property type="entry name" value="DoxX"/>
    <property type="match status" value="1"/>
</dbReference>
<keyword evidence="7" id="KW-1185">Reference proteome</keyword>
<name>A0ABY4X7G8_9SPHN</name>
<feature type="transmembrane region" description="Helical" evidence="5">
    <location>
        <begin position="88"/>
        <end position="110"/>
    </location>
</feature>
<evidence type="ECO:0000313" key="6">
    <source>
        <dbReference type="EMBL" id="USI72857.1"/>
    </source>
</evidence>
<evidence type="ECO:0000256" key="5">
    <source>
        <dbReference type="SAM" id="Phobius"/>
    </source>
</evidence>
<dbReference type="EMBL" id="CP084930">
    <property type="protein sequence ID" value="USI72857.1"/>
    <property type="molecule type" value="Genomic_DNA"/>
</dbReference>
<evidence type="ECO:0000256" key="1">
    <source>
        <dbReference type="ARBA" id="ARBA00004141"/>
    </source>
</evidence>
<feature type="transmembrane region" description="Helical" evidence="5">
    <location>
        <begin position="122"/>
        <end position="142"/>
    </location>
</feature>
<comment type="subcellular location">
    <subcellularLocation>
        <location evidence="1">Membrane</location>
        <topology evidence="1">Multi-pass membrane protein</topology>
    </subcellularLocation>
</comment>
<accession>A0ABY4X7G8</accession>
<evidence type="ECO:0000313" key="7">
    <source>
        <dbReference type="Proteomes" id="UP001056937"/>
    </source>
</evidence>
<dbReference type="InterPro" id="IPR032808">
    <property type="entry name" value="DoxX"/>
</dbReference>
<dbReference type="Proteomes" id="UP001056937">
    <property type="component" value="Chromosome 1"/>
</dbReference>
<protein>
    <submittedName>
        <fullName evidence="6">DoxX family protein</fullName>
    </submittedName>
</protein>
<evidence type="ECO:0000256" key="2">
    <source>
        <dbReference type="ARBA" id="ARBA00022692"/>
    </source>
</evidence>
<dbReference type="RefSeq" id="WP_252166667.1">
    <property type="nucleotide sequence ID" value="NZ_CP084930.1"/>
</dbReference>
<keyword evidence="3 5" id="KW-1133">Transmembrane helix</keyword>
<keyword evidence="2 5" id="KW-0812">Transmembrane</keyword>
<sequence>MRSTSQVRTGEPRFVDAVLDWRPTWFLARLMLVGAYLLGGVAKASDWTAAVAEQAHFGMNPPALWATLTIAVEIVGPLLILSGRLVWLGAGMLGVFTLLAAITANAFWAMPPGQERFMATNAFFEHIGLIGGFVLAALVAELETRRRTLPRA</sequence>
<organism evidence="6 7">
    <name type="scientific">Sphingomonas morindae</name>
    <dbReference type="NCBI Taxonomy" id="1541170"/>
    <lineage>
        <taxon>Bacteria</taxon>
        <taxon>Pseudomonadati</taxon>
        <taxon>Pseudomonadota</taxon>
        <taxon>Alphaproteobacteria</taxon>
        <taxon>Sphingomonadales</taxon>
        <taxon>Sphingomonadaceae</taxon>
        <taxon>Sphingomonas</taxon>
    </lineage>
</organism>
<proteinExistence type="predicted"/>
<gene>
    <name evidence="6" type="ORF">LHA26_16575</name>
</gene>
<evidence type="ECO:0000256" key="4">
    <source>
        <dbReference type="ARBA" id="ARBA00023136"/>
    </source>
</evidence>
<feature type="transmembrane region" description="Helical" evidence="5">
    <location>
        <begin position="62"/>
        <end position="81"/>
    </location>
</feature>
<evidence type="ECO:0000256" key="3">
    <source>
        <dbReference type="ARBA" id="ARBA00022989"/>
    </source>
</evidence>
<reference evidence="6" key="1">
    <citation type="journal article" date="2022" name="Toxins">
        <title>Genomic Analysis of Sphingopyxis sp. USTB-05 for Biodegrading Cyanobacterial Hepatotoxins.</title>
        <authorList>
            <person name="Liu C."/>
            <person name="Xu Q."/>
            <person name="Zhao Z."/>
            <person name="Zhang H."/>
            <person name="Liu X."/>
            <person name="Yin C."/>
            <person name="Liu Y."/>
            <person name="Yan H."/>
        </authorList>
    </citation>
    <scope>NUCLEOTIDE SEQUENCE</scope>
    <source>
        <strain evidence="6">NBD5</strain>
    </source>
</reference>
<keyword evidence="4 5" id="KW-0472">Membrane</keyword>
<feature type="transmembrane region" description="Helical" evidence="5">
    <location>
        <begin position="21"/>
        <end position="42"/>
    </location>
</feature>